<evidence type="ECO:0000313" key="4">
    <source>
        <dbReference type="EMBL" id="MDL2406212.1"/>
    </source>
</evidence>
<dbReference type="Gene3D" id="3.40.50.300">
    <property type="entry name" value="P-loop containing nucleotide triphosphate hydrolases"/>
    <property type="match status" value="1"/>
</dbReference>
<feature type="domain" description="OmpR/PhoB-type" evidence="3">
    <location>
        <begin position="11"/>
        <end position="109"/>
    </location>
</feature>
<dbReference type="CDD" id="cd00383">
    <property type="entry name" value="trans_reg_C"/>
    <property type="match status" value="1"/>
</dbReference>
<dbReference type="Pfam" id="PF00486">
    <property type="entry name" value="Trans_reg_C"/>
    <property type="match status" value="1"/>
</dbReference>
<dbReference type="InterPro" id="IPR036388">
    <property type="entry name" value="WH-like_DNA-bd_sf"/>
</dbReference>
<dbReference type="PROSITE" id="PS51755">
    <property type="entry name" value="OMPR_PHOB"/>
    <property type="match status" value="1"/>
</dbReference>
<dbReference type="EMBL" id="JARFYN010000011">
    <property type="protein sequence ID" value="MDL2406212.1"/>
    <property type="molecule type" value="Genomic_DNA"/>
</dbReference>
<keyword evidence="5" id="KW-1185">Reference proteome</keyword>
<reference evidence="4" key="1">
    <citation type="submission" date="2023-06" db="EMBL/GenBank/DDBJ databases">
        <title>Phylogenetic Diversity of Rhizobium strains.</title>
        <authorList>
            <person name="Moura F.T."/>
            <person name="Helene L.C.F."/>
            <person name="Hungria M."/>
        </authorList>
    </citation>
    <scope>NUCLEOTIDE SEQUENCE</scope>
    <source>
        <strain evidence="4">CCGE524</strain>
    </source>
</reference>
<protein>
    <submittedName>
        <fullName evidence="4">Winged helix-turn-helix domain-containing protein</fullName>
    </submittedName>
</protein>
<dbReference type="SUPFAM" id="SSF52540">
    <property type="entry name" value="P-loop containing nucleoside triphosphate hydrolases"/>
    <property type="match status" value="1"/>
</dbReference>
<dbReference type="Pfam" id="PF25872">
    <property type="entry name" value="HTH_77"/>
    <property type="match status" value="1"/>
</dbReference>
<dbReference type="InterPro" id="IPR058852">
    <property type="entry name" value="HTH_77"/>
</dbReference>
<sequence>MAIEQSGSLSATRILFGPFELNLGERSLKKADEAIPLGTRAFDILLTLIERAGEVVGKHELIAKVWPDVTVEEGSLRVHLSALRKALGDGQFGRRYITNVQGRGYSFVGPVTRQESVDHKRSPARLSNLPAAYRGMIGRDDVVQQICNRLMSERLITILGTGGIGKTTVASAVGHAASPDFAGAVFFVDLSVLRSGDQIVAAIASTMGSVAQPGDPEEALLEFLRSRRALLILDSCEHLIDEAAEIADRICQCAPDMHLLATSREALQIAGERVLRLQPLDCPPEQAGQTADEVLSYPAARLFMERVSARGVELALGPDDPPFLAEICRRLDGIPLAIELAARRAAVFGIRDTALRLASHLDLQKLSRRTANRRHQTLRATLDWSHDLLSEAERAVLRRLAIFVGPFTLEAALTMAEREGVSRTDNIDLVASLVEKSLIEARIDAPGASYRLLDTTRAYALEKLVDSGELDEIADRHANYSIDQLKADCTAWKNTQLYKDYLGNIRAALDWSFGPRGSDALAIRLAAAAGPLFLSMPLLAECRDWMERAIDRMSPECDLQHQVEIHASFALSLMLIYGDSKKIRAAFYTALGLAERCGDAPQQLRLLSGLSMYSLHLADVAGAFDVARRGEAVAAKTGNQDDAAIADCMLGTAYYLAGDHLLAQKHLEQALRDLPHEPPSIAGQYMFYPRSQSLMCLTRSHWLAGNLDRAVCYAETTVEEADSSEHPITLISALGMMMSLYFWIDDLQKIERNLVKFEYIADKTSFGPYRTVAHGLKGLHLLRTGRTSEGMRYLRDTLESLAVRRYKMLVSDFAVELALCLAKQNERAEALALVDDVIAGYRRVNMLIHLPALLLTKAMIFIYGDAPDLKLAEEYLQRSIAEARKQSTLSYELRAALQLARIWIGNGEVQRARDLIGPIYNRFSEGFGTPDLILAWEMLRDEHHNLVHFNSG</sequence>
<evidence type="ECO:0000256" key="1">
    <source>
        <dbReference type="ARBA" id="ARBA00023125"/>
    </source>
</evidence>
<dbReference type="SUPFAM" id="SSF46894">
    <property type="entry name" value="C-terminal effector domain of the bipartite response regulators"/>
    <property type="match status" value="1"/>
</dbReference>
<dbReference type="InterPro" id="IPR011990">
    <property type="entry name" value="TPR-like_helical_dom_sf"/>
</dbReference>
<comment type="caution">
    <text evidence="4">The sequence shown here is derived from an EMBL/GenBank/DDBJ whole genome shotgun (WGS) entry which is preliminary data.</text>
</comment>
<evidence type="ECO:0000256" key="2">
    <source>
        <dbReference type="PROSITE-ProRule" id="PRU01091"/>
    </source>
</evidence>
<dbReference type="InterPro" id="IPR002182">
    <property type="entry name" value="NB-ARC"/>
</dbReference>
<evidence type="ECO:0000313" key="5">
    <source>
        <dbReference type="Proteomes" id="UP001172630"/>
    </source>
</evidence>
<dbReference type="PRINTS" id="PR00364">
    <property type="entry name" value="DISEASERSIST"/>
</dbReference>
<organism evidence="4 5">
    <name type="scientific">Rhizobium calliandrae</name>
    <dbReference type="NCBI Taxonomy" id="1312182"/>
    <lineage>
        <taxon>Bacteria</taxon>
        <taxon>Pseudomonadati</taxon>
        <taxon>Pseudomonadota</taxon>
        <taxon>Alphaproteobacteria</taxon>
        <taxon>Hyphomicrobiales</taxon>
        <taxon>Rhizobiaceae</taxon>
        <taxon>Rhizobium/Agrobacterium group</taxon>
        <taxon>Rhizobium</taxon>
    </lineage>
</organism>
<dbReference type="Gene3D" id="1.25.40.10">
    <property type="entry name" value="Tetratricopeptide repeat domain"/>
    <property type="match status" value="1"/>
</dbReference>
<dbReference type="InterPro" id="IPR016032">
    <property type="entry name" value="Sig_transdc_resp-reg_C-effctor"/>
</dbReference>
<dbReference type="Gene3D" id="1.10.10.10">
    <property type="entry name" value="Winged helix-like DNA-binding domain superfamily/Winged helix DNA-binding domain"/>
    <property type="match status" value="1"/>
</dbReference>
<dbReference type="RefSeq" id="WP_285879277.1">
    <property type="nucleotide sequence ID" value="NZ_JARFYN010000011.1"/>
</dbReference>
<dbReference type="SMART" id="SM00862">
    <property type="entry name" value="Trans_reg_C"/>
    <property type="match status" value="1"/>
</dbReference>
<name>A0ABT7KC66_9HYPH</name>
<dbReference type="InterPro" id="IPR001867">
    <property type="entry name" value="OmpR/PhoB-type_DNA-bd"/>
</dbReference>
<evidence type="ECO:0000259" key="3">
    <source>
        <dbReference type="PROSITE" id="PS51755"/>
    </source>
</evidence>
<dbReference type="PANTHER" id="PTHR47691">
    <property type="entry name" value="REGULATOR-RELATED"/>
    <property type="match status" value="1"/>
</dbReference>
<dbReference type="Proteomes" id="UP001172630">
    <property type="component" value="Unassembled WGS sequence"/>
</dbReference>
<keyword evidence="1 2" id="KW-0238">DNA-binding</keyword>
<feature type="DNA-binding region" description="OmpR/PhoB-type" evidence="2">
    <location>
        <begin position="11"/>
        <end position="109"/>
    </location>
</feature>
<dbReference type="PANTHER" id="PTHR47691:SF3">
    <property type="entry name" value="HTH-TYPE TRANSCRIPTIONAL REGULATOR RV0890C-RELATED"/>
    <property type="match status" value="1"/>
</dbReference>
<dbReference type="InterPro" id="IPR027417">
    <property type="entry name" value="P-loop_NTPase"/>
</dbReference>
<dbReference type="SUPFAM" id="SSF48452">
    <property type="entry name" value="TPR-like"/>
    <property type="match status" value="2"/>
</dbReference>
<proteinExistence type="predicted"/>
<accession>A0ABT7KC66</accession>
<gene>
    <name evidence="4" type="ORF">PY650_11170</name>
</gene>
<dbReference type="Pfam" id="PF00931">
    <property type="entry name" value="NB-ARC"/>
    <property type="match status" value="1"/>
</dbReference>